<dbReference type="AlphaFoldDB" id="A0A822FIU6"/>
<accession>A0A822FIU6</accession>
<feature type="non-terminal residue" evidence="2">
    <location>
        <position position="80"/>
    </location>
</feature>
<protein>
    <submittedName>
        <fullName evidence="2">Uncharacterized protein</fullName>
    </submittedName>
</protein>
<organism evidence="2 3">
    <name type="scientific">Rotaria socialis</name>
    <dbReference type="NCBI Taxonomy" id="392032"/>
    <lineage>
        <taxon>Eukaryota</taxon>
        <taxon>Metazoa</taxon>
        <taxon>Spiralia</taxon>
        <taxon>Gnathifera</taxon>
        <taxon>Rotifera</taxon>
        <taxon>Eurotatoria</taxon>
        <taxon>Bdelloidea</taxon>
        <taxon>Philodinida</taxon>
        <taxon>Philodinidae</taxon>
        <taxon>Rotaria</taxon>
    </lineage>
</organism>
<dbReference type="Proteomes" id="UP000663848">
    <property type="component" value="Unassembled WGS sequence"/>
</dbReference>
<comment type="caution">
    <text evidence="2">The sequence shown here is derived from an EMBL/GenBank/DDBJ whole genome shotgun (WGS) entry which is preliminary data.</text>
</comment>
<reference evidence="2" key="1">
    <citation type="submission" date="2021-02" db="EMBL/GenBank/DDBJ databases">
        <authorList>
            <person name="Nowell W R."/>
        </authorList>
    </citation>
    <scope>NUCLEOTIDE SEQUENCE</scope>
</reference>
<sequence>SYDCFAVTFLHQAIYDKWSLIQLREAKLTALFTSNALPHSPSLSPSSSLKNVSEYQNERKSTSTFNLHVPRHSSLPFSSL</sequence>
<feature type="region of interest" description="Disordered" evidence="1">
    <location>
        <begin position="37"/>
        <end position="80"/>
    </location>
</feature>
<proteinExistence type="predicted"/>
<gene>
    <name evidence="2" type="ORF">QYT958_LOCUS46720</name>
</gene>
<feature type="compositionally biased region" description="Low complexity" evidence="1">
    <location>
        <begin position="37"/>
        <end position="49"/>
    </location>
</feature>
<feature type="non-terminal residue" evidence="2">
    <location>
        <position position="1"/>
    </location>
</feature>
<evidence type="ECO:0000313" key="2">
    <source>
        <dbReference type="EMBL" id="CAF5129923.1"/>
    </source>
</evidence>
<evidence type="ECO:0000313" key="3">
    <source>
        <dbReference type="Proteomes" id="UP000663848"/>
    </source>
</evidence>
<evidence type="ECO:0000256" key="1">
    <source>
        <dbReference type="SAM" id="MobiDB-lite"/>
    </source>
</evidence>
<dbReference type="EMBL" id="CAJOBR010084325">
    <property type="protein sequence ID" value="CAF5129923.1"/>
    <property type="molecule type" value="Genomic_DNA"/>
</dbReference>
<name>A0A822FIU6_9BILA</name>